<dbReference type="EMBL" id="AJIX01000024">
    <property type="protein sequence ID" value="KGR09845.1"/>
    <property type="molecule type" value="Genomic_DNA"/>
</dbReference>
<dbReference type="PANTHER" id="PTHR19288">
    <property type="entry name" value="4-NITROPHENYLPHOSPHATASE-RELATED"/>
    <property type="match status" value="1"/>
</dbReference>
<dbReference type="SUPFAM" id="SSF56784">
    <property type="entry name" value="HAD-like"/>
    <property type="match status" value="1"/>
</dbReference>
<sequence>MTIKPNPKHISSKQEAERILSKYDNFLFDCDGVIWLDEDLIPGVDKFLEWLTKNNKKFAFVSNNSSKSRNAYLKKFENLNIPNITKEILYPTCYSAALELQKLNIPKGSKIWVLGHEGIVDELRDMGYLPLGGNDKLLDEAFDHQNPILTVDPGVKAVVAGSTKEFNYMRIASTLQYLLHDHKSLPFIGCNIDRTYPGPKGLILPAGGSIVNYMSYTSNRDFINVGKPSKQFLDIILEDQKFDRSKTLMVGDTLYTDIKFGNDGNLGGDEENGGTLLVLSGGTKKKDLSHLLHNRHECKDSESLVPSYFVESLGKLIDLLE</sequence>
<evidence type="ECO:0000256" key="5">
    <source>
        <dbReference type="PIRNR" id="PIRNR000915"/>
    </source>
</evidence>
<proteinExistence type="predicted"/>
<evidence type="ECO:0000313" key="9">
    <source>
        <dbReference type="EMBL" id="KGR09845.1"/>
    </source>
</evidence>
<evidence type="ECO:0000256" key="4">
    <source>
        <dbReference type="ARBA" id="ARBA00069197"/>
    </source>
</evidence>
<dbReference type="Proteomes" id="UP000030161">
    <property type="component" value="Unassembled WGS sequence"/>
</dbReference>
<dbReference type="GO" id="GO:0005737">
    <property type="term" value="C:cytoplasm"/>
    <property type="evidence" value="ECO:0007669"/>
    <property type="project" value="TreeGrafter"/>
</dbReference>
<dbReference type="InterPro" id="IPR006357">
    <property type="entry name" value="HAD-SF_hydro_IIA"/>
</dbReference>
<evidence type="ECO:0000256" key="2">
    <source>
        <dbReference type="ARBA" id="ARBA00050247"/>
    </source>
</evidence>
<reference evidence="9 10" key="1">
    <citation type="submission" date="2013-12" db="EMBL/GenBank/DDBJ databases">
        <title>The Genome Sequence of Candida albicans P78048.</title>
        <authorList>
            <consortium name="The Broad Institute Genome Sequencing Platform"/>
            <consortium name="The Broad Institute Genome Sequencing Center for Infectious Disease"/>
            <person name="Cuomo C."/>
            <person name="Bennett R."/>
            <person name="Hirakawa M."/>
            <person name="Noverr M."/>
            <person name="Mitchell A."/>
            <person name="Young S.K."/>
            <person name="Zeng Q."/>
            <person name="Gargeya S."/>
            <person name="Fitzgerald M."/>
            <person name="Abouelleil A."/>
            <person name="Alvarado L."/>
            <person name="Berlin A.M."/>
            <person name="Chapman S.B."/>
            <person name="Dewar J."/>
            <person name="Goldberg J."/>
            <person name="Griggs A."/>
            <person name="Gujja S."/>
            <person name="Hansen M."/>
            <person name="Howarth C."/>
            <person name="Imamovic A."/>
            <person name="Larimer J."/>
            <person name="McCowan C."/>
            <person name="Murphy C."/>
            <person name="Pearson M."/>
            <person name="Priest M."/>
            <person name="Roberts A."/>
            <person name="Saif S."/>
            <person name="Shea T."/>
            <person name="Sykes S."/>
            <person name="Wortman J."/>
            <person name="Nusbaum C."/>
            <person name="Birren B."/>
        </authorList>
    </citation>
    <scope>NUCLEOTIDE SEQUENCE [LARGE SCALE GENOMIC DNA]</scope>
    <source>
        <strain evidence="9 10">P78048</strain>
    </source>
</reference>
<evidence type="ECO:0000256" key="1">
    <source>
        <dbReference type="ARBA" id="ARBA00022801"/>
    </source>
</evidence>
<feature type="binding site" evidence="7">
    <location>
        <begin position="62"/>
        <end position="64"/>
    </location>
    <ligand>
        <name>substrate</name>
    </ligand>
</feature>
<evidence type="ECO:0000256" key="8">
    <source>
        <dbReference type="PIRSR" id="PIRSR000915-3"/>
    </source>
</evidence>
<dbReference type="Gene3D" id="3.40.50.1000">
    <property type="entry name" value="HAD superfamily/HAD-like"/>
    <property type="match status" value="2"/>
</dbReference>
<feature type="binding site" evidence="8">
    <location>
        <position position="31"/>
    </location>
    <ligand>
        <name>Mg(2+)</name>
        <dbReference type="ChEBI" id="CHEBI:18420"/>
    </ligand>
</feature>
<feature type="active site" description="Proton donor" evidence="6">
    <location>
        <position position="31"/>
    </location>
</feature>
<dbReference type="EC" id="3.1.3.41" evidence="3 5"/>
<keyword evidence="8" id="KW-0460">Magnesium</keyword>
<dbReference type="Pfam" id="PF13242">
    <property type="entry name" value="Hydrolase_like"/>
    <property type="match status" value="1"/>
</dbReference>
<dbReference type="GO" id="GO:0004035">
    <property type="term" value="F:alkaline phosphatase activity"/>
    <property type="evidence" value="ECO:0007669"/>
    <property type="project" value="TreeGrafter"/>
</dbReference>
<gene>
    <name evidence="9" type="ORF">MG3_03349</name>
</gene>
<dbReference type="PIRSF" id="PIRSF000915">
    <property type="entry name" value="PGP-type_phosphatase"/>
    <property type="match status" value="1"/>
</dbReference>
<dbReference type="Pfam" id="PF13344">
    <property type="entry name" value="Hydrolase_6"/>
    <property type="match status" value="1"/>
</dbReference>
<protein>
    <recommendedName>
        <fullName evidence="4 5">4-nitrophenylphosphatase</fullName>
        <shortName evidence="5">PNPPase</shortName>
        <ecNumber evidence="3 5">3.1.3.41</ecNumber>
    </recommendedName>
</protein>
<dbReference type="InterPro" id="IPR036412">
    <property type="entry name" value="HAD-like_sf"/>
</dbReference>
<feature type="active site" description="Nucleophile" evidence="6">
    <location>
        <position position="29"/>
    </location>
</feature>
<feature type="binding site" evidence="8">
    <location>
        <position position="29"/>
    </location>
    <ligand>
        <name>Mg(2+)</name>
        <dbReference type="ChEBI" id="CHEBI:18420"/>
    </ligand>
</feature>
<dbReference type="GO" id="GO:0008967">
    <property type="term" value="F:phosphoglycolate phosphatase activity"/>
    <property type="evidence" value="ECO:0007669"/>
    <property type="project" value="TreeGrafter"/>
</dbReference>
<dbReference type="GO" id="GO:0046872">
    <property type="term" value="F:metal ion binding"/>
    <property type="evidence" value="ECO:0007669"/>
    <property type="project" value="UniProtKB-KW"/>
</dbReference>
<name>A0AB34PU96_CANAX</name>
<feature type="binding site" evidence="7">
    <location>
        <position position="227"/>
    </location>
    <ligand>
        <name>substrate</name>
    </ligand>
</feature>
<dbReference type="InterPro" id="IPR023214">
    <property type="entry name" value="HAD_sf"/>
</dbReference>
<dbReference type="PANTHER" id="PTHR19288:SF46">
    <property type="entry name" value="HALOACID DEHALOGENASE-LIKE HYDROLASE DOMAIN-CONTAINING PROTEIN 2"/>
    <property type="match status" value="1"/>
</dbReference>
<evidence type="ECO:0000256" key="3">
    <source>
        <dbReference type="ARBA" id="ARBA00066659"/>
    </source>
</evidence>
<keyword evidence="8" id="KW-0479">Metal-binding</keyword>
<dbReference type="FunFam" id="3.40.50.1000:FF:000039">
    <property type="entry name" value="Phosphoglycolate phosphatase"/>
    <property type="match status" value="1"/>
</dbReference>
<organism evidence="9 10">
    <name type="scientific">Candida albicans P78048</name>
    <dbReference type="NCBI Taxonomy" id="1094989"/>
    <lineage>
        <taxon>Eukaryota</taxon>
        <taxon>Fungi</taxon>
        <taxon>Dikarya</taxon>
        <taxon>Ascomycota</taxon>
        <taxon>Saccharomycotina</taxon>
        <taxon>Pichiomycetes</taxon>
        <taxon>Debaryomycetaceae</taxon>
        <taxon>Candida/Lodderomyces clade</taxon>
        <taxon>Candida</taxon>
    </lineage>
</organism>
<feature type="binding site" evidence="8">
    <location>
        <position position="252"/>
    </location>
    <ligand>
        <name>Mg(2+)</name>
        <dbReference type="ChEBI" id="CHEBI:18420"/>
    </ligand>
</feature>
<evidence type="ECO:0000256" key="7">
    <source>
        <dbReference type="PIRSR" id="PIRSR000915-2"/>
    </source>
</evidence>
<comment type="cofactor">
    <cofactor evidence="8">
        <name>Mg(2+)</name>
        <dbReference type="ChEBI" id="CHEBI:18420"/>
    </cofactor>
    <text evidence="8">Divalent metal ions. Mg(2+) is the most effective.</text>
</comment>
<comment type="caution">
    <text evidence="9">The sequence shown here is derived from an EMBL/GenBank/DDBJ whole genome shotgun (WGS) entry which is preliminary data.</text>
</comment>
<keyword evidence="1 5" id="KW-0378">Hydrolase</keyword>
<comment type="catalytic activity">
    <reaction evidence="2 5">
        <text>4-nitrophenyl phosphate + H2O = 4-nitrophenol + phosphate + H(+)</text>
        <dbReference type="Rhea" id="RHEA:21664"/>
        <dbReference type="ChEBI" id="CHEBI:15377"/>
        <dbReference type="ChEBI" id="CHEBI:15378"/>
        <dbReference type="ChEBI" id="CHEBI:43474"/>
        <dbReference type="ChEBI" id="CHEBI:57917"/>
        <dbReference type="ChEBI" id="CHEBI:61146"/>
        <dbReference type="EC" id="3.1.3.41"/>
    </reaction>
</comment>
<dbReference type="AlphaFoldDB" id="A0AB34PU96"/>
<dbReference type="NCBIfam" id="TIGR01460">
    <property type="entry name" value="HAD-SF-IIA"/>
    <property type="match status" value="1"/>
</dbReference>
<evidence type="ECO:0000313" key="10">
    <source>
        <dbReference type="Proteomes" id="UP000030161"/>
    </source>
</evidence>
<evidence type="ECO:0000256" key="6">
    <source>
        <dbReference type="PIRSR" id="PIRSR000915-1"/>
    </source>
</evidence>
<accession>A0AB34PU96</accession>